<evidence type="ECO:0000313" key="2">
    <source>
        <dbReference type="EMBL" id="NIJ24809.1"/>
    </source>
</evidence>
<name>A0ABX0U2L5_9SPHN</name>
<feature type="region of interest" description="Disordered" evidence="1">
    <location>
        <begin position="81"/>
        <end position="100"/>
    </location>
</feature>
<dbReference type="RefSeq" id="WP_140047215.1">
    <property type="nucleotide sequence ID" value="NZ_BAAAEV010000001.1"/>
</dbReference>
<reference evidence="2 3" key="1">
    <citation type="submission" date="2020-03" db="EMBL/GenBank/DDBJ databases">
        <title>Genomic Encyclopedia of Type Strains, Phase IV (KMG-IV): sequencing the most valuable type-strain genomes for metagenomic binning, comparative biology and taxonomic classification.</title>
        <authorList>
            <person name="Goeker M."/>
        </authorList>
    </citation>
    <scope>NUCLEOTIDE SEQUENCE [LARGE SCALE GENOMIC DNA]</scope>
    <source>
        <strain evidence="2 3">DSM 22753</strain>
    </source>
</reference>
<organism evidence="2 3">
    <name type="scientific">Sphingomonas japonica</name>
    <dbReference type="NCBI Taxonomy" id="511662"/>
    <lineage>
        <taxon>Bacteria</taxon>
        <taxon>Pseudomonadati</taxon>
        <taxon>Pseudomonadota</taxon>
        <taxon>Alphaproteobacteria</taxon>
        <taxon>Sphingomonadales</taxon>
        <taxon>Sphingomonadaceae</taxon>
        <taxon>Sphingomonas</taxon>
    </lineage>
</organism>
<keyword evidence="3" id="KW-1185">Reference proteome</keyword>
<dbReference type="EMBL" id="JAASQP010000001">
    <property type="protein sequence ID" value="NIJ24809.1"/>
    <property type="molecule type" value="Genomic_DNA"/>
</dbReference>
<gene>
    <name evidence="2" type="ORF">FHT01_002351</name>
</gene>
<comment type="caution">
    <text evidence="2">The sequence shown here is derived from an EMBL/GenBank/DDBJ whole genome shotgun (WGS) entry which is preliminary data.</text>
</comment>
<evidence type="ECO:0000256" key="1">
    <source>
        <dbReference type="SAM" id="MobiDB-lite"/>
    </source>
</evidence>
<dbReference type="Proteomes" id="UP000788153">
    <property type="component" value="Unassembled WGS sequence"/>
</dbReference>
<sequence>MSGGYVIKTVGEAWELAHAGAVDAANRQMRAAGRSKWNQDDRDFHTGKLLSMLTSMGFRNDDGVPTSLYFVMREDRSAPYILGNAPTDARPSDEVRGKAA</sequence>
<proteinExistence type="predicted"/>
<feature type="compositionally biased region" description="Basic and acidic residues" evidence="1">
    <location>
        <begin position="90"/>
        <end position="100"/>
    </location>
</feature>
<accession>A0ABX0U2L5</accession>
<evidence type="ECO:0000313" key="3">
    <source>
        <dbReference type="Proteomes" id="UP000788153"/>
    </source>
</evidence>
<protein>
    <submittedName>
        <fullName evidence="2">Uncharacterized protein</fullName>
    </submittedName>
</protein>